<feature type="domain" description="Ice-binding protein C-terminal" evidence="2">
    <location>
        <begin position="176"/>
        <end position="197"/>
    </location>
</feature>
<evidence type="ECO:0000313" key="4">
    <source>
        <dbReference type="Proteomes" id="UP000216101"/>
    </source>
</evidence>
<dbReference type="RefSeq" id="WP_094985113.1">
    <property type="nucleotide sequence ID" value="NZ_NHNI01000001.1"/>
</dbReference>
<dbReference type="InterPro" id="IPR013424">
    <property type="entry name" value="Ice-binding_C"/>
</dbReference>
<evidence type="ECO:0000259" key="2">
    <source>
        <dbReference type="Pfam" id="PF07589"/>
    </source>
</evidence>
<proteinExistence type="predicted"/>
<keyword evidence="1" id="KW-0732">Signal</keyword>
<name>A0A266QDQ2_9GAMM</name>
<dbReference type="AlphaFoldDB" id="A0A266QDQ2"/>
<dbReference type="NCBIfam" id="TIGR02595">
    <property type="entry name" value="PEP_CTERM"/>
    <property type="match status" value="1"/>
</dbReference>
<dbReference type="Proteomes" id="UP000216101">
    <property type="component" value="Unassembled WGS sequence"/>
</dbReference>
<dbReference type="Pfam" id="PF07589">
    <property type="entry name" value="PEP-CTERM"/>
    <property type="match status" value="1"/>
</dbReference>
<evidence type="ECO:0000313" key="3">
    <source>
        <dbReference type="EMBL" id="OZY87776.1"/>
    </source>
</evidence>
<dbReference type="EMBL" id="NHNI01000001">
    <property type="protein sequence ID" value="OZY87776.1"/>
    <property type="molecule type" value="Genomic_DNA"/>
</dbReference>
<feature type="chain" id="PRO_5012672925" description="Ice-binding protein C-terminal domain-containing protein" evidence="1">
    <location>
        <begin position="21"/>
        <end position="202"/>
    </location>
</feature>
<gene>
    <name evidence="3" type="ORF">CBP51_12700</name>
</gene>
<organism evidence="3 4">
    <name type="scientific">Cellvibrio mixtus</name>
    <dbReference type="NCBI Taxonomy" id="39650"/>
    <lineage>
        <taxon>Bacteria</taxon>
        <taxon>Pseudomonadati</taxon>
        <taxon>Pseudomonadota</taxon>
        <taxon>Gammaproteobacteria</taxon>
        <taxon>Cellvibrionales</taxon>
        <taxon>Cellvibrionaceae</taxon>
        <taxon>Cellvibrio</taxon>
    </lineage>
</organism>
<sequence>MKFITIVGLIVALAAPSAMAGLVRLDVDNLTYYDWETGDSVFGGSIHFIIDETVADSNVHPERGRYNEAIKGGYFNNFLTGEIYSFDLDSKNYLDVESVSDLYTGITLRGAFKNQSGNSFLFDLWMEASFKPDDHLHTLKSAVDVWENSVLFNFLGPVVYFEGYGSTNASFTPINSVPEPGMWALLLTGLFALGWRRSTLRI</sequence>
<keyword evidence="4" id="KW-1185">Reference proteome</keyword>
<comment type="caution">
    <text evidence="3">The sequence shown here is derived from an EMBL/GenBank/DDBJ whole genome shotgun (WGS) entry which is preliminary data.</text>
</comment>
<accession>A0A266QDQ2</accession>
<evidence type="ECO:0000256" key="1">
    <source>
        <dbReference type="SAM" id="SignalP"/>
    </source>
</evidence>
<feature type="signal peptide" evidence="1">
    <location>
        <begin position="1"/>
        <end position="20"/>
    </location>
</feature>
<protein>
    <recommendedName>
        <fullName evidence="2">Ice-binding protein C-terminal domain-containing protein</fullName>
    </recommendedName>
</protein>
<reference evidence="4" key="1">
    <citation type="submission" date="2017-05" db="EMBL/GenBank/DDBJ databases">
        <authorList>
            <person name="Barney B.M."/>
        </authorList>
    </citation>
    <scope>NUCLEOTIDE SEQUENCE [LARGE SCALE GENOMIC DNA]</scope>
    <source>
        <strain evidence="4">PSBB022</strain>
    </source>
</reference>